<dbReference type="EMBL" id="PQIB02000006">
    <property type="protein sequence ID" value="RLN12754.1"/>
    <property type="molecule type" value="Genomic_DNA"/>
</dbReference>
<dbReference type="PANTHER" id="PTHR22835">
    <property type="entry name" value="ZINC FINGER FYVE DOMAIN CONTAINING PROTEIN"/>
    <property type="match status" value="1"/>
</dbReference>
<dbReference type="InterPro" id="IPR036514">
    <property type="entry name" value="SGNH_hydro_sf"/>
</dbReference>
<evidence type="ECO:0000256" key="1">
    <source>
        <dbReference type="ARBA" id="ARBA00008668"/>
    </source>
</evidence>
<comment type="caution">
    <text evidence="2">The sequence shown here is derived from an EMBL/GenBank/DDBJ whole genome shotgun (WGS) entry which is preliminary data.</text>
</comment>
<dbReference type="PANTHER" id="PTHR22835:SF317">
    <property type="entry name" value="OS06G0694200 PROTEIN"/>
    <property type="match status" value="1"/>
</dbReference>
<protein>
    <submittedName>
        <fullName evidence="2">Acetylajmalan esterase-like</fullName>
    </submittedName>
</protein>
<keyword evidence="3" id="KW-1185">Reference proteome</keyword>
<dbReference type="AlphaFoldDB" id="A0A3L6S0R8"/>
<dbReference type="STRING" id="4540.A0A3L6S0R8"/>
<dbReference type="Gene3D" id="3.40.50.1110">
    <property type="entry name" value="SGNH hydrolase"/>
    <property type="match status" value="1"/>
</dbReference>
<proteinExistence type="inferred from homology"/>
<comment type="similarity">
    <text evidence="1">Belongs to the 'GDSL' lipolytic enzyme family.</text>
</comment>
<evidence type="ECO:0000313" key="2">
    <source>
        <dbReference type="EMBL" id="RLN12754.1"/>
    </source>
</evidence>
<dbReference type="Proteomes" id="UP000275267">
    <property type="component" value="Unassembled WGS sequence"/>
</dbReference>
<organism evidence="2 3">
    <name type="scientific">Panicum miliaceum</name>
    <name type="common">Proso millet</name>
    <name type="synonym">Broomcorn millet</name>
    <dbReference type="NCBI Taxonomy" id="4540"/>
    <lineage>
        <taxon>Eukaryota</taxon>
        <taxon>Viridiplantae</taxon>
        <taxon>Streptophyta</taxon>
        <taxon>Embryophyta</taxon>
        <taxon>Tracheophyta</taxon>
        <taxon>Spermatophyta</taxon>
        <taxon>Magnoliopsida</taxon>
        <taxon>Liliopsida</taxon>
        <taxon>Poales</taxon>
        <taxon>Poaceae</taxon>
        <taxon>PACMAD clade</taxon>
        <taxon>Panicoideae</taxon>
        <taxon>Panicodae</taxon>
        <taxon>Paniceae</taxon>
        <taxon>Panicinae</taxon>
        <taxon>Panicum</taxon>
        <taxon>Panicum sect. Panicum</taxon>
    </lineage>
</organism>
<accession>A0A3L6S0R8</accession>
<sequence length="77" mass="8420">MRRGCLQDLNHFTLKHNARLQRAVEDLQAACLGASVDFADYYNSFLALLHDAFSLGFDAASTRKACCGAGGGEYNFD</sequence>
<dbReference type="OrthoDB" id="1600564at2759"/>
<gene>
    <name evidence="2" type="ORF">C2845_PM09G12400</name>
</gene>
<evidence type="ECO:0000313" key="3">
    <source>
        <dbReference type="Proteomes" id="UP000275267"/>
    </source>
</evidence>
<name>A0A3L6S0R8_PANMI</name>
<reference evidence="3" key="1">
    <citation type="journal article" date="2019" name="Nat. Commun.">
        <title>The genome of broomcorn millet.</title>
        <authorList>
            <person name="Zou C."/>
            <person name="Miki D."/>
            <person name="Li D."/>
            <person name="Tang Q."/>
            <person name="Xiao L."/>
            <person name="Rajput S."/>
            <person name="Deng P."/>
            <person name="Jia W."/>
            <person name="Huang R."/>
            <person name="Zhang M."/>
            <person name="Sun Y."/>
            <person name="Hu J."/>
            <person name="Fu X."/>
            <person name="Schnable P.S."/>
            <person name="Li F."/>
            <person name="Zhang H."/>
            <person name="Feng B."/>
            <person name="Zhu X."/>
            <person name="Liu R."/>
            <person name="Schnable J.C."/>
            <person name="Zhu J.-K."/>
            <person name="Zhang H."/>
        </authorList>
    </citation>
    <scope>NUCLEOTIDE SEQUENCE [LARGE SCALE GENOMIC DNA]</scope>
</reference>